<reference evidence="6" key="2">
    <citation type="submission" date="2025-09" db="UniProtKB">
        <authorList>
            <consortium name="Ensembl"/>
        </authorList>
    </citation>
    <scope>IDENTIFICATION</scope>
</reference>
<dbReference type="InterPro" id="IPR056386">
    <property type="entry name" value="Ig_CD22"/>
</dbReference>
<organism evidence="6 7">
    <name type="scientific">Seriola lalandi dorsalis</name>
    <dbReference type="NCBI Taxonomy" id="1841481"/>
    <lineage>
        <taxon>Eukaryota</taxon>
        <taxon>Metazoa</taxon>
        <taxon>Chordata</taxon>
        <taxon>Craniata</taxon>
        <taxon>Vertebrata</taxon>
        <taxon>Euteleostomi</taxon>
        <taxon>Actinopterygii</taxon>
        <taxon>Neopterygii</taxon>
        <taxon>Teleostei</taxon>
        <taxon>Neoteleostei</taxon>
        <taxon>Acanthomorphata</taxon>
        <taxon>Carangaria</taxon>
        <taxon>Carangiformes</taxon>
        <taxon>Carangidae</taxon>
        <taxon>Seriola</taxon>
    </lineage>
</organism>
<dbReference type="Pfam" id="PF24518">
    <property type="entry name" value="Ig_CD22"/>
    <property type="match status" value="1"/>
</dbReference>
<dbReference type="PANTHER" id="PTHR46013:SF4">
    <property type="entry name" value="B-CELL RECEPTOR CD22-RELATED"/>
    <property type="match status" value="1"/>
</dbReference>
<feature type="domain" description="Ig-like" evidence="5">
    <location>
        <begin position="281"/>
        <end position="364"/>
    </location>
</feature>
<dbReference type="InterPro" id="IPR036179">
    <property type="entry name" value="Ig-like_dom_sf"/>
</dbReference>
<evidence type="ECO:0000256" key="4">
    <source>
        <dbReference type="ARBA" id="ARBA00046458"/>
    </source>
</evidence>
<dbReference type="AlphaFoldDB" id="A0A3B4Z0G7"/>
<evidence type="ECO:0000256" key="1">
    <source>
        <dbReference type="ARBA" id="ARBA00040106"/>
    </source>
</evidence>
<evidence type="ECO:0000313" key="6">
    <source>
        <dbReference type="Ensembl" id="ENSSLDP00000028534.1"/>
    </source>
</evidence>
<dbReference type="PROSITE" id="PS50835">
    <property type="entry name" value="IG_LIKE"/>
    <property type="match status" value="1"/>
</dbReference>
<dbReference type="InterPro" id="IPR003599">
    <property type="entry name" value="Ig_sub"/>
</dbReference>
<dbReference type="InterPro" id="IPR007110">
    <property type="entry name" value="Ig-like_dom"/>
</dbReference>
<reference evidence="6" key="1">
    <citation type="submission" date="2025-08" db="UniProtKB">
        <authorList>
            <consortium name="Ensembl"/>
        </authorList>
    </citation>
    <scope>IDENTIFICATION</scope>
</reference>
<dbReference type="InterPro" id="IPR013783">
    <property type="entry name" value="Ig-like_fold"/>
</dbReference>
<evidence type="ECO:0000259" key="5">
    <source>
        <dbReference type="PROSITE" id="PS50835"/>
    </source>
</evidence>
<evidence type="ECO:0000256" key="2">
    <source>
        <dbReference type="ARBA" id="ARBA00041781"/>
    </source>
</evidence>
<dbReference type="Pfam" id="PF13927">
    <property type="entry name" value="Ig_3"/>
    <property type="match status" value="1"/>
</dbReference>
<accession>A0A3B4Z0G7</accession>
<evidence type="ECO:0000313" key="7">
    <source>
        <dbReference type="Proteomes" id="UP000261360"/>
    </source>
</evidence>
<sequence length="368" mass="41385">MRIAAQTVVGWLVFLALIKSRNFFSSTLTTILAFYNICIKLTCTCVFTTTDYSTSNSNPFELTPSRLTAKEGLCAEIKCIVSKAVTVDGAYWFWMKDGKWNDTVKDFTGTIVYSSNFSRRLVSSDFEGRVKYFGSSSSLLRNQYQPFCSILICDLKKSDSGEFSFRFEGNKKWVTKKNVSLEVQENPCLLTFQKPPAVNESDTITLTCSTLRSCNSKLQIQDLGQSQPLTQSYSVKQHEKSTTVSFTTRLQDNGKVFLCQTEGNEDRYSIRNISVTVEYVPRVEIKKTPPMSDVKEGDKMDLTCDSYPSVTSFTWMKITDGKHEPHKTTQTLTIKSASPSDSGWYSCEATNEIGTGKSQPVEVKVKCE</sequence>
<dbReference type="PANTHER" id="PTHR46013">
    <property type="entry name" value="VASCULAR CELL ADHESION MOLECULE 1"/>
    <property type="match status" value="1"/>
</dbReference>
<comment type="subunit">
    <text evidence="4">Predominantly monomer of isoform CD22-beta. Also found as heterodimer of isoform CD22-beta and a shorter isoform. Interacts with PTPN6/SHP-1, LYN, SYK, PIK3R1/PIK3R2 and PLCG1 upon phosphorylation. Interacts with GRB2, INPP5D and SHC1 upon phosphorylation. May form a complex with INPP5D/SHIP, GRB2 and SHC1.</text>
</comment>
<dbReference type="Proteomes" id="UP000261360">
    <property type="component" value="Unplaced"/>
</dbReference>
<dbReference type="Gene3D" id="2.60.40.10">
    <property type="entry name" value="Immunoglobulins"/>
    <property type="match status" value="3"/>
</dbReference>
<dbReference type="Ensembl" id="ENSSLDT00000029379.1">
    <property type="protein sequence ID" value="ENSSLDP00000028534.1"/>
    <property type="gene ID" value="ENSSLDG00000022059.1"/>
</dbReference>
<dbReference type="SMART" id="SM00409">
    <property type="entry name" value="IG"/>
    <property type="match status" value="3"/>
</dbReference>
<dbReference type="GeneTree" id="ENSGT00940000177691"/>
<evidence type="ECO:0000256" key="3">
    <source>
        <dbReference type="ARBA" id="ARBA00045430"/>
    </source>
</evidence>
<protein>
    <recommendedName>
        <fullName evidence="1">B-cell receptor CD22</fullName>
    </recommendedName>
    <alternativeName>
        <fullName evidence="2">Sialic acid-binding Ig-like lectin 2</fullName>
    </alternativeName>
</protein>
<dbReference type="InterPro" id="IPR003598">
    <property type="entry name" value="Ig_sub2"/>
</dbReference>
<keyword evidence="7" id="KW-1185">Reference proteome</keyword>
<name>A0A3B4Z0G7_SERLL</name>
<dbReference type="SMART" id="SM00408">
    <property type="entry name" value="IGc2"/>
    <property type="match status" value="1"/>
</dbReference>
<comment type="function">
    <text evidence="3">Most highly expressed siglec (sialic acid-binding immunoglobulin-like lectin) on B-cells that plays a role in various aspects of B-cell biology including differentiation, antigen presentation, and trafficking to bone marrow. Binds to alpha 2,6-linked sialic acid residues of surface molecules such as CD22 itself, CD45 and IgM in a cis configuration. Can also bind to ligands on other cells as an adhesion molecule in a trans configuration. Acts as an inhibitory coreceptor on the surface of B-cells and inhibits B-cell receptor induced signaling, characterized by inhibition of the calcium mobilization and cellular activation. Mechanistically, the immunoreceptor tyrosine-based inhibitory motif domain is phosphorylated by the Src kinase LYN, which in turn leads to the recruitment of the protein tyrosine phosphatase 1/PTPN6, leading to the negative regulation of BCR signaling. If this negative signaling from is of sufficient strength, apoptosis of the B-cell can be induced.</text>
</comment>
<proteinExistence type="predicted"/>
<dbReference type="SUPFAM" id="SSF48726">
    <property type="entry name" value="Immunoglobulin"/>
    <property type="match status" value="3"/>
</dbReference>
<dbReference type="STRING" id="1841481.ENSSLDP00000028534"/>